<dbReference type="HOGENOM" id="CLU_111635_0_0_1"/>
<dbReference type="AlphaFoldDB" id="A0A0A1UXQ6"/>
<protein>
    <submittedName>
        <fullName evidence="5">Cerato-platanin like protein</fullName>
    </submittedName>
</protein>
<feature type="chain" id="PRO_5001992187" evidence="4">
    <location>
        <begin position="19"/>
        <end position="136"/>
    </location>
</feature>
<dbReference type="InterPro" id="IPR010829">
    <property type="entry name" value="Cerato-platanin"/>
</dbReference>
<keyword evidence="4" id="KW-0732">Signal</keyword>
<evidence type="ECO:0000256" key="2">
    <source>
        <dbReference type="ARBA" id="ARBA00010421"/>
    </source>
</evidence>
<dbReference type="GO" id="GO:0005576">
    <property type="term" value="C:extracellular region"/>
    <property type="evidence" value="ECO:0007669"/>
    <property type="project" value="UniProtKB-SubCell"/>
</dbReference>
<evidence type="ECO:0000256" key="3">
    <source>
        <dbReference type="ARBA" id="ARBA00022525"/>
    </source>
</evidence>
<feature type="signal peptide" evidence="4">
    <location>
        <begin position="1"/>
        <end position="18"/>
    </location>
</feature>
<name>A0A0A1UXQ6_9HYPO</name>
<dbReference type="InterPro" id="IPR036908">
    <property type="entry name" value="RlpA-like_sf"/>
</dbReference>
<evidence type="ECO:0000313" key="5">
    <source>
        <dbReference type="EMBL" id="EXV02355.1"/>
    </source>
</evidence>
<evidence type="ECO:0000256" key="1">
    <source>
        <dbReference type="ARBA" id="ARBA00004613"/>
    </source>
</evidence>
<gene>
    <name evidence="5" type="ORF">X797_004485</name>
</gene>
<dbReference type="Proteomes" id="UP000030151">
    <property type="component" value="Unassembled WGS sequence"/>
</dbReference>
<evidence type="ECO:0000313" key="6">
    <source>
        <dbReference type="Proteomes" id="UP000030151"/>
    </source>
</evidence>
<accession>A0A0A1UXQ6</accession>
<keyword evidence="3" id="KW-0964">Secreted</keyword>
<sequence length="136" mass="14215">MQFSGVICAAIMAVTASAVRVSWDSGYDRADRSLTDVSCSDGKTGMMPKYQKQGDLPNFPNIGGADAIAGWGSPNCGSCWRLDYEGMSIKVLAIDHAGNGFNIGQTAMNALTNGRAVEFGQVDATATRLTPGDCGL</sequence>
<dbReference type="Pfam" id="PF07249">
    <property type="entry name" value="Cerato-platanin"/>
    <property type="match status" value="1"/>
</dbReference>
<comment type="similarity">
    <text evidence="2">Belongs to the cerato-platanin family.</text>
</comment>
<organism evidence="5 6">
    <name type="scientific">Metarhizium robertsii</name>
    <dbReference type="NCBI Taxonomy" id="568076"/>
    <lineage>
        <taxon>Eukaryota</taxon>
        <taxon>Fungi</taxon>
        <taxon>Dikarya</taxon>
        <taxon>Ascomycota</taxon>
        <taxon>Pezizomycotina</taxon>
        <taxon>Sordariomycetes</taxon>
        <taxon>Hypocreomycetidae</taxon>
        <taxon>Hypocreales</taxon>
        <taxon>Clavicipitaceae</taxon>
        <taxon>Metarhizium</taxon>
    </lineage>
</organism>
<dbReference type="eggNOG" id="ENOG502SQTH">
    <property type="taxonomic scope" value="Eukaryota"/>
</dbReference>
<proteinExistence type="inferred from homology"/>
<dbReference type="OrthoDB" id="4898945at2759"/>
<evidence type="ECO:0000256" key="4">
    <source>
        <dbReference type="SAM" id="SignalP"/>
    </source>
</evidence>
<dbReference type="Gene3D" id="2.40.40.10">
    <property type="entry name" value="RlpA-like domain"/>
    <property type="match status" value="1"/>
</dbReference>
<comment type="caution">
    <text evidence="5">The sequence shown here is derived from an EMBL/GenBank/DDBJ whole genome shotgun (WGS) entry which is preliminary data.</text>
</comment>
<dbReference type="EMBL" id="JELW01000005">
    <property type="protein sequence ID" value="EXV02355.1"/>
    <property type="molecule type" value="Genomic_DNA"/>
</dbReference>
<dbReference type="CDD" id="cd22778">
    <property type="entry name" value="DPBB_CEPL-like"/>
    <property type="match status" value="1"/>
</dbReference>
<reference evidence="5 6" key="1">
    <citation type="submission" date="2014-02" db="EMBL/GenBank/DDBJ databases">
        <title>The genome sequence of the entomopathogenic fungus Metarhizium robertsii ARSEF 2575.</title>
        <authorList>
            <person name="Giuliano Garisto Donzelli B."/>
            <person name="Roe B.A."/>
            <person name="Macmil S.L."/>
            <person name="Krasnoff S.B."/>
            <person name="Gibson D.M."/>
        </authorList>
    </citation>
    <scope>NUCLEOTIDE SEQUENCE [LARGE SCALE GENOMIC DNA]</scope>
    <source>
        <strain evidence="5 6">ARSEF 2575</strain>
    </source>
</reference>
<comment type="subcellular location">
    <subcellularLocation>
        <location evidence="1">Secreted</location>
    </subcellularLocation>
</comment>
<dbReference type="SUPFAM" id="SSF50685">
    <property type="entry name" value="Barwin-like endoglucanases"/>
    <property type="match status" value="1"/>
</dbReference>